<dbReference type="InterPro" id="IPR017517">
    <property type="entry name" value="Maleyloyr_isom"/>
</dbReference>
<evidence type="ECO:0000313" key="1">
    <source>
        <dbReference type="EMBL" id="RKT78187.1"/>
    </source>
</evidence>
<dbReference type="OrthoDB" id="3268903at2"/>
<dbReference type="Proteomes" id="UP000278440">
    <property type="component" value="Unassembled WGS sequence"/>
</dbReference>
<gene>
    <name evidence="1" type="ORF">DFJ68_1626</name>
</gene>
<name>A0A495XVB0_9MICO</name>
<dbReference type="SUPFAM" id="SSF109854">
    <property type="entry name" value="DinB/YfiT-like putative metalloenzymes"/>
    <property type="match status" value="1"/>
</dbReference>
<dbReference type="InterPro" id="IPR017519">
    <property type="entry name" value="CHP03085"/>
</dbReference>
<organism evidence="1 2">
    <name type="scientific">Terracoccus luteus</name>
    <dbReference type="NCBI Taxonomy" id="53356"/>
    <lineage>
        <taxon>Bacteria</taxon>
        <taxon>Bacillati</taxon>
        <taxon>Actinomycetota</taxon>
        <taxon>Actinomycetes</taxon>
        <taxon>Micrococcales</taxon>
        <taxon>Intrasporangiaceae</taxon>
        <taxon>Terracoccus</taxon>
    </lineage>
</organism>
<dbReference type="InterPro" id="IPR034660">
    <property type="entry name" value="DinB/YfiT-like"/>
</dbReference>
<proteinExistence type="predicted"/>
<dbReference type="AlphaFoldDB" id="A0A495XVB0"/>
<sequence>MTRHAQSERRLLADELERLGPDAPTINEGWQAKELAAHLVLRETRPDLIAGAFVPLLSGRLDRAMAQTASGDWRTLVQKVRSGPPSWNPMSFAAVDEKANLTEFFVHLEDLRRAQPDWQPRDLPGDKEEALWGQLKAAGRLVLRKAPTGVVLVADGLGRHAAKGPGERGTVVLRGEVGELVMAVFGRERVADVVIEGDPVDVAAFRSADLGG</sequence>
<accession>A0A495XVB0</accession>
<protein>
    <submittedName>
        <fullName evidence="1">Uncharacterized protein (TIGR03085 family)</fullName>
    </submittedName>
</protein>
<evidence type="ECO:0000313" key="2">
    <source>
        <dbReference type="Proteomes" id="UP000278440"/>
    </source>
</evidence>
<dbReference type="EMBL" id="RBXT01000001">
    <property type="protein sequence ID" value="RKT78187.1"/>
    <property type="molecule type" value="Genomic_DNA"/>
</dbReference>
<dbReference type="NCBIfam" id="TIGR03085">
    <property type="entry name" value="TIGR03085 family metal-binding protein"/>
    <property type="match status" value="1"/>
</dbReference>
<reference evidence="1 2" key="1">
    <citation type="submission" date="2018-10" db="EMBL/GenBank/DDBJ databases">
        <title>Sequencing the genomes of 1000 actinobacteria strains.</title>
        <authorList>
            <person name="Klenk H.-P."/>
        </authorList>
    </citation>
    <scope>NUCLEOTIDE SEQUENCE [LARGE SCALE GENOMIC DNA]</scope>
    <source>
        <strain evidence="1 2">DSM 44267</strain>
    </source>
</reference>
<dbReference type="RefSeq" id="WP_121032313.1">
    <property type="nucleotide sequence ID" value="NZ_RBXT01000001.1"/>
</dbReference>
<keyword evidence="2" id="KW-1185">Reference proteome</keyword>
<comment type="caution">
    <text evidence="1">The sequence shown here is derived from an EMBL/GenBank/DDBJ whole genome shotgun (WGS) entry which is preliminary data.</text>
</comment>
<dbReference type="NCBIfam" id="TIGR03083">
    <property type="entry name" value="maleylpyruvate isomerase family mycothiol-dependent enzyme"/>
    <property type="match status" value="1"/>
</dbReference>